<organism evidence="2 3">
    <name type="scientific">Chaetomium fimeti</name>
    <dbReference type="NCBI Taxonomy" id="1854472"/>
    <lineage>
        <taxon>Eukaryota</taxon>
        <taxon>Fungi</taxon>
        <taxon>Dikarya</taxon>
        <taxon>Ascomycota</taxon>
        <taxon>Pezizomycotina</taxon>
        <taxon>Sordariomycetes</taxon>
        <taxon>Sordariomycetidae</taxon>
        <taxon>Sordariales</taxon>
        <taxon>Chaetomiaceae</taxon>
        <taxon>Chaetomium</taxon>
    </lineage>
</organism>
<comment type="caution">
    <text evidence="2">The sequence shown here is derived from an EMBL/GenBank/DDBJ whole genome shotgun (WGS) entry which is preliminary data.</text>
</comment>
<dbReference type="GeneID" id="87838236"/>
<dbReference type="AlphaFoldDB" id="A0AAE0HDG5"/>
<accession>A0AAE0HDG5</accession>
<dbReference type="RefSeq" id="XP_062657886.1">
    <property type="nucleotide sequence ID" value="XM_062801288.1"/>
</dbReference>
<reference evidence="2" key="2">
    <citation type="submission" date="2023-06" db="EMBL/GenBank/DDBJ databases">
        <authorList>
            <consortium name="Lawrence Berkeley National Laboratory"/>
            <person name="Haridas S."/>
            <person name="Hensen N."/>
            <person name="Bonometti L."/>
            <person name="Westerberg I."/>
            <person name="Brannstrom I.O."/>
            <person name="Guillou S."/>
            <person name="Cros-Aarteil S."/>
            <person name="Calhoun S."/>
            <person name="Kuo A."/>
            <person name="Mondo S."/>
            <person name="Pangilinan J."/>
            <person name="Riley R."/>
            <person name="Labutti K."/>
            <person name="Andreopoulos B."/>
            <person name="Lipzen A."/>
            <person name="Chen C."/>
            <person name="Yanf M."/>
            <person name="Daum C."/>
            <person name="Ng V."/>
            <person name="Clum A."/>
            <person name="Steindorff A."/>
            <person name="Ohm R."/>
            <person name="Martin F."/>
            <person name="Silar P."/>
            <person name="Natvig D."/>
            <person name="Lalanne C."/>
            <person name="Gautier V."/>
            <person name="Ament-Velasquez S.L."/>
            <person name="Kruys A."/>
            <person name="Hutchinson M.I."/>
            <person name="Powell A.J."/>
            <person name="Barry K."/>
            <person name="Miller A.N."/>
            <person name="Grigoriev I.V."/>
            <person name="Debuchy R."/>
            <person name="Gladieux P."/>
            <person name="Thoren M.H."/>
            <person name="Johannesson H."/>
        </authorList>
    </citation>
    <scope>NUCLEOTIDE SEQUENCE</scope>
    <source>
        <strain evidence="2">CBS 168.71</strain>
    </source>
</reference>
<evidence type="ECO:0000313" key="2">
    <source>
        <dbReference type="EMBL" id="KAK3294372.1"/>
    </source>
</evidence>
<proteinExistence type="predicted"/>
<protein>
    <recommendedName>
        <fullName evidence="4">F-box domain-containing protein</fullName>
    </recommendedName>
</protein>
<name>A0AAE0HDG5_9PEZI</name>
<dbReference type="Proteomes" id="UP001278766">
    <property type="component" value="Unassembled WGS sequence"/>
</dbReference>
<dbReference type="EMBL" id="JAUEPN010000005">
    <property type="protein sequence ID" value="KAK3294372.1"/>
    <property type="molecule type" value="Genomic_DNA"/>
</dbReference>
<evidence type="ECO:0008006" key="4">
    <source>
        <dbReference type="Google" id="ProtNLM"/>
    </source>
</evidence>
<evidence type="ECO:0000313" key="3">
    <source>
        <dbReference type="Proteomes" id="UP001278766"/>
    </source>
</evidence>
<dbReference type="Gene3D" id="3.80.10.10">
    <property type="entry name" value="Ribonuclease Inhibitor"/>
    <property type="match status" value="1"/>
</dbReference>
<feature type="region of interest" description="Disordered" evidence="1">
    <location>
        <begin position="520"/>
        <end position="552"/>
    </location>
</feature>
<sequence>MTSLVRRVRRPAPAGFERPSAESQKFNITAEDNLFPTPSPSSRAVLVRKRRRRTFASLPPEIHLLIAEHLIYPDALSLKHTNRYFYNVVDTGVTLKVEWLMERRLLHLECPSHQRCDLGSDLRFCRGSVKYVLVFGVHPNIPYWLVPGREKYHDAGFKRLVTTSNTFNARRIHFETTYLRSPKMMRENCNTHLMGLPIEILYMIAEWLATPFDESTPLDQHNNSGVKALSLVNRTFRDICLKVSFHRVRVWKKEYNLASHLRNICAEGQHILPRAKTIGPGPGSRTGRGVPFGLEPDLFRRLSLLLSKMPRLTDLRLSPFPTVKSLYVRSASQISKIFRCFPNLEAVNFNIHGDTGQGPPYKLSQEFKMLKEGFPHLKAMSIFKTTTRGWTAADIRAVVRQFPRIERLFLEGCIGTDVARMDADDVARLFAPLRRLRHLALTDEIYHPVTKNYMRIAKMFPLDPSDRWRQMATSLFAAVPKLQEVCIGRQVDFQALVFQRLPTSATEGQLALEGQAKHAIPAAQAGPQTPKKAENPAGGGDAPPNPPQVQNHPVGLRVIRAYNDHPQKVRLNFPPACWSGKKRAWWPASGRLPDESDMAAPDEPWGSVGFINVIEEDEDTAAETSVHYQEMVLDHCEVSFWDAEWLRVIRYLA</sequence>
<keyword evidence="3" id="KW-1185">Reference proteome</keyword>
<dbReference type="InterPro" id="IPR032675">
    <property type="entry name" value="LRR_dom_sf"/>
</dbReference>
<evidence type="ECO:0000256" key="1">
    <source>
        <dbReference type="SAM" id="MobiDB-lite"/>
    </source>
</evidence>
<reference evidence="2" key="1">
    <citation type="journal article" date="2023" name="Mol. Phylogenet. Evol.">
        <title>Genome-scale phylogeny and comparative genomics of the fungal order Sordariales.</title>
        <authorList>
            <person name="Hensen N."/>
            <person name="Bonometti L."/>
            <person name="Westerberg I."/>
            <person name="Brannstrom I.O."/>
            <person name="Guillou S."/>
            <person name="Cros-Aarteil S."/>
            <person name="Calhoun S."/>
            <person name="Haridas S."/>
            <person name="Kuo A."/>
            <person name="Mondo S."/>
            <person name="Pangilinan J."/>
            <person name="Riley R."/>
            <person name="LaButti K."/>
            <person name="Andreopoulos B."/>
            <person name="Lipzen A."/>
            <person name="Chen C."/>
            <person name="Yan M."/>
            <person name="Daum C."/>
            <person name="Ng V."/>
            <person name="Clum A."/>
            <person name="Steindorff A."/>
            <person name="Ohm R.A."/>
            <person name="Martin F."/>
            <person name="Silar P."/>
            <person name="Natvig D.O."/>
            <person name="Lalanne C."/>
            <person name="Gautier V."/>
            <person name="Ament-Velasquez S.L."/>
            <person name="Kruys A."/>
            <person name="Hutchinson M.I."/>
            <person name="Powell A.J."/>
            <person name="Barry K."/>
            <person name="Miller A.N."/>
            <person name="Grigoriev I.V."/>
            <person name="Debuchy R."/>
            <person name="Gladieux P."/>
            <person name="Hiltunen Thoren M."/>
            <person name="Johannesson H."/>
        </authorList>
    </citation>
    <scope>NUCLEOTIDE SEQUENCE</scope>
    <source>
        <strain evidence="2">CBS 168.71</strain>
    </source>
</reference>
<dbReference type="SUPFAM" id="SSF52047">
    <property type="entry name" value="RNI-like"/>
    <property type="match status" value="1"/>
</dbReference>
<gene>
    <name evidence="2" type="ORF">B0H64DRAFT_343701</name>
</gene>